<reference evidence="4" key="1">
    <citation type="submission" date="2016-11" db="EMBL/GenBank/DDBJ databases">
        <authorList>
            <person name="Varghese N."/>
            <person name="Submissions S."/>
        </authorList>
    </citation>
    <scope>NUCLEOTIDE SEQUENCE [LARGE SCALE GENOMIC DNA]</scope>
    <source>
        <strain evidence="4">DSM 29440</strain>
    </source>
</reference>
<evidence type="ECO:0000256" key="1">
    <source>
        <dbReference type="SAM" id="MobiDB-lite"/>
    </source>
</evidence>
<accession>A0A1N6FTA2</accession>
<evidence type="ECO:0000313" key="3">
    <source>
        <dbReference type="EMBL" id="SIN98556.1"/>
    </source>
</evidence>
<feature type="transmembrane region" description="Helical" evidence="2">
    <location>
        <begin position="118"/>
        <end position="137"/>
    </location>
</feature>
<keyword evidence="2" id="KW-1133">Transmembrane helix</keyword>
<feature type="region of interest" description="Disordered" evidence="1">
    <location>
        <begin position="211"/>
        <end position="230"/>
    </location>
</feature>
<organism evidence="3 4">
    <name type="scientific">Vannielia litorea</name>
    <dbReference type="NCBI Taxonomy" id="1217970"/>
    <lineage>
        <taxon>Bacteria</taxon>
        <taxon>Pseudomonadati</taxon>
        <taxon>Pseudomonadota</taxon>
        <taxon>Alphaproteobacteria</taxon>
        <taxon>Rhodobacterales</taxon>
        <taxon>Paracoccaceae</taxon>
        <taxon>Vannielia</taxon>
    </lineage>
</organism>
<sequence length="230" mass="25119">MSRVLFFLLLTAGATGLLAHVALNPQLWEPWLADRGITRDSATFRTGLKLVLAIVPGLPLAALIYAIARLGSDRAQTDIHGYTVLKLRAGMRWFSTLSCLGLSALFFAYPMVDPHSPAPWAFQAVAVVCLFAIPVLLKARVRYDNATLEVANTLGGRSRHNWSDLTEVRDVPPLKAWELRFSTGKKASVSYHYAGLEGFLDTAQSKLAVRPRAGTATPPRRLMPLAGRPG</sequence>
<dbReference type="OrthoDB" id="7871640at2"/>
<dbReference type="STRING" id="1217970.SAMN05444002_1944"/>
<evidence type="ECO:0000256" key="2">
    <source>
        <dbReference type="SAM" id="Phobius"/>
    </source>
</evidence>
<dbReference type="AlphaFoldDB" id="A0A1N6FTA2"/>
<feature type="transmembrane region" description="Helical" evidence="2">
    <location>
        <begin position="50"/>
        <end position="72"/>
    </location>
</feature>
<protein>
    <submittedName>
        <fullName evidence="3">Uncharacterized protein</fullName>
    </submittedName>
</protein>
<keyword evidence="4" id="KW-1185">Reference proteome</keyword>
<evidence type="ECO:0000313" key="4">
    <source>
        <dbReference type="Proteomes" id="UP000184932"/>
    </source>
</evidence>
<proteinExistence type="predicted"/>
<feature type="compositionally biased region" description="Low complexity" evidence="1">
    <location>
        <begin position="211"/>
        <end position="220"/>
    </location>
</feature>
<dbReference type="Proteomes" id="UP000184932">
    <property type="component" value="Unassembled WGS sequence"/>
</dbReference>
<keyword evidence="2" id="KW-0812">Transmembrane</keyword>
<gene>
    <name evidence="3" type="ORF">SAMN05444002_1944</name>
</gene>
<keyword evidence="2" id="KW-0472">Membrane</keyword>
<name>A0A1N6FTA2_9RHOB</name>
<feature type="transmembrane region" description="Helical" evidence="2">
    <location>
        <begin position="93"/>
        <end position="112"/>
    </location>
</feature>
<dbReference type="EMBL" id="FSRL01000001">
    <property type="protein sequence ID" value="SIN98556.1"/>
    <property type="molecule type" value="Genomic_DNA"/>
</dbReference>
<dbReference type="RefSeq" id="WP_074256025.1">
    <property type="nucleotide sequence ID" value="NZ_FSRL01000001.1"/>
</dbReference>